<dbReference type="GO" id="GO:0006310">
    <property type="term" value="P:DNA recombination"/>
    <property type="evidence" value="ECO:0007669"/>
    <property type="project" value="UniProtKB-KW"/>
</dbReference>
<feature type="domain" description="Tyr recombinase" evidence="6">
    <location>
        <begin position="113"/>
        <end position="329"/>
    </location>
</feature>
<dbReference type="CDD" id="cd00397">
    <property type="entry name" value="DNA_BRE_C"/>
    <property type="match status" value="1"/>
</dbReference>
<dbReference type="Gene3D" id="1.10.150.130">
    <property type="match status" value="1"/>
</dbReference>
<dbReference type="Pfam" id="PF02899">
    <property type="entry name" value="Phage_int_SAM_1"/>
    <property type="match status" value="1"/>
</dbReference>
<feature type="domain" description="Core-binding (CB)" evidence="7">
    <location>
        <begin position="6"/>
        <end position="89"/>
    </location>
</feature>
<keyword evidence="2 4" id="KW-0238">DNA-binding</keyword>
<evidence type="ECO:0000313" key="9">
    <source>
        <dbReference type="Proteomes" id="UP001596407"/>
    </source>
</evidence>
<dbReference type="InterPro" id="IPR004107">
    <property type="entry name" value="Integrase_SAM-like_N"/>
</dbReference>
<accession>A0ABD5WKC3</accession>
<keyword evidence="1" id="KW-0229">DNA integration</keyword>
<dbReference type="PROSITE" id="PS51900">
    <property type="entry name" value="CB"/>
    <property type="match status" value="1"/>
</dbReference>
<dbReference type="InterPro" id="IPR044068">
    <property type="entry name" value="CB"/>
</dbReference>
<dbReference type="InterPro" id="IPR010998">
    <property type="entry name" value="Integrase_recombinase_N"/>
</dbReference>
<evidence type="ECO:0000256" key="4">
    <source>
        <dbReference type="PROSITE-ProRule" id="PRU01248"/>
    </source>
</evidence>
<sequence>MRTKQTPPEDAVNRYLKRKEAHVSKKTLYNYDTALTRFLEYLEERNITDMRDVDSDVIARFEEWRLDDVKPITCRNDMRTVKNFIQFCETIQAVPVGLHELVNVTKVNEDDEICDDVLTREEATAILDRLGKYDYASLRHIILLLLWKCGMRIGGLRALDLGDFDEGRPAVELRHRPESGTPLKRKDHSERDVIITPEAAEVVTDFINDQRPDVEDKHGRKPLVATKHGRTSRTTITKHVYLATSPCFYNGGKCPFDRDPDTCEATQWGHASKCPGSVSPHALRRGYVTAARNAGQPKDVTGDRVNMSGKILDKHYDKGSHDEKAERRRDYLRDI</sequence>
<dbReference type="SUPFAM" id="SSF56349">
    <property type="entry name" value="DNA breaking-rejoining enzymes"/>
    <property type="match status" value="1"/>
</dbReference>
<dbReference type="PROSITE" id="PS51898">
    <property type="entry name" value="TYR_RECOMBINASE"/>
    <property type="match status" value="1"/>
</dbReference>
<dbReference type="GO" id="GO:0015074">
    <property type="term" value="P:DNA integration"/>
    <property type="evidence" value="ECO:0007669"/>
    <property type="project" value="UniProtKB-KW"/>
</dbReference>
<dbReference type="InterPro" id="IPR002104">
    <property type="entry name" value="Integrase_catalytic"/>
</dbReference>
<dbReference type="Gene3D" id="1.10.443.10">
    <property type="entry name" value="Intergrase catalytic core"/>
    <property type="match status" value="1"/>
</dbReference>
<dbReference type="EMBL" id="JBHSZH010000005">
    <property type="protein sequence ID" value="MFC7080992.1"/>
    <property type="molecule type" value="Genomic_DNA"/>
</dbReference>
<dbReference type="InterPro" id="IPR050090">
    <property type="entry name" value="Tyrosine_recombinase_XerCD"/>
</dbReference>
<feature type="region of interest" description="Disordered" evidence="5">
    <location>
        <begin position="314"/>
        <end position="335"/>
    </location>
</feature>
<dbReference type="RefSeq" id="WP_276281112.1">
    <property type="nucleotide sequence ID" value="NZ_CP119809.1"/>
</dbReference>
<evidence type="ECO:0000256" key="5">
    <source>
        <dbReference type="SAM" id="MobiDB-lite"/>
    </source>
</evidence>
<gene>
    <name evidence="8" type="ORF">ACFQJ6_13640</name>
</gene>
<dbReference type="PANTHER" id="PTHR30349">
    <property type="entry name" value="PHAGE INTEGRASE-RELATED"/>
    <property type="match status" value="1"/>
</dbReference>
<evidence type="ECO:0000313" key="8">
    <source>
        <dbReference type="EMBL" id="MFC7080992.1"/>
    </source>
</evidence>
<organism evidence="8 9">
    <name type="scientific">Halorussus caseinilyticus</name>
    <dbReference type="NCBI Taxonomy" id="3034025"/>
    <lineage>
        <taxon>Archaea</taxon>
        <taxon>Methanobacteriati</taxon>
        <taxon>Methanobacteriota</taxon>
        <taxon>Stenosarchaea group</taxon>
        <taxon>Halobacteria</taxon>
        <taxon>Halobacteriales</taxon>
        <taxon>Haladaptataceae</taxon>
        <taxon>Halorussus</taxon>
    </lineage>
</organism>
<keyword evidence="3" id="KW-0233">DNA recombination</keyword>
<proteinExistence type="predicted"/>
<dbReference type="AlphaFoldDB" id="A0ABD5WKC3"/>
<dbReference type="Proteomes" id="UP001596407">
    <property type="component" value="Unassembled WGS sequence"/>
</dbReference>
<evidence type="ECO:0000256" key="2">
    <source>
        <dbReference type="ARBA" id="ARBA00023125"/>
    </source>
</evidence>
<dbReference type="InterPro" id="IPR013762">
    <property type="entry name" value="Integrase-like_cat_sf"/>
</dbReference>
<evidence type="ECO:0000256" key="3">
    <source>
        <dbReference type="ARBA" id="ARBA00023172"/>
    </source>
</evidence>
<protein>
    <submittedName>
        <fullName evidence="8">Tyrosine-type recombinase/integrase</fullName>
    </submittedName>
</protein>
<evidence type="ECO:0000259" key="7">
    <source>
        <dbReference type="PROSITE" id="PS51900"/>
    </source>
</evidence>
<dbReference type="GO" id="GO:0003677">
    <property type="term" value="F:DNA binding"/>
    <property type="evidence" value="ECO:0007669"/>
    <property type="project" value="UniProtKB-UniRule"/>
</dbReference>
<dbReference type="PANTHER" id="PTHR30349:SF41">
    <property type="entry name" value="INTEGRASE_RECOMBINASE PROTEIN MJ0367-RELATED"/>
    <property type="match status" value="1"/>
</dbReference>
<reference evidence="8 9" key="1">
    <citation type="journal article" date="2019" name="Int. J. Syst. Evol. Microbiol.">
        <title>The Global Catalogue of Microorganisms (GCM) 10K type strain sequencing project: providing services to taxonomists for standard genome sequencing and annotation.</title>
        <authorList>
            <consortium name="The Broad Institute Genomics Platform"/>
            <consortium name="The Broad Institute Genome Sequencing Center for Infectious Disease"/>
            <person name="Wu L."/>
            <person name="Ma J."/>
        </authorList>
    </citation>
    <scope>NUCLEOTIDE SEQUENCE [LARGE SCALE GENOMIC DNA]</scope>
    <source>
        <strain evidence="8 9">DT72</strain>
    </source>
</reference>
<name>A0ABD5WKC3_9EURY</name>
<keyword evidence="9" id="KW-1185">Reference proteome</keyword>
<comment type="caution">
    <text evidence="8">The sequence shown here is derived from an EMBL/GenBank/DDBJ whole genome shotgun (WGS) entry which is preliminary data.</text>
</comment>
<evidence type="ECO:0000259" key="6">
    <source>
        <dbReference type="PROSITE" id="PS51898"/>
    </source>
</evidence>
<dbReference type="InterPro" id="IPR011010">
    <property type="entry name" value="DNA_brk_join_enz"/>
</dbReference>
<evidence type="ECO:0000256" key="1">
    <source>
        <dbReference type="ARBA" id="ARBA00022908"/>
    </source>
</evidence>
<dbReference type="GeneID" id="79302293"/>